<dbReference type="Gene3D" id="1.10.10.10">
    <property type="entry name" value="Winged helix-like DNA-binding domain superfamily/Winged helix DNA-binding domain"/>
    <property type="match status" value="1"/>
</dbReference>
<dbReference type="AlphaFoldDB" id="A0A2A5C850"/>
<dbReference type="Proteomes" id="UP000228987">
    <property type="component" value="Unassembled WGS sequence"/>
</dbReference>
<protein>
    <recommendedName>
        <fullName evidence="5">PadR family transcriptional regulator</fullName>
    </recommendedName>
</protein>
<proteinExistence type="predicted"/>
<gene>
    <name evidence="3" type="ORF">COA71_13550</name>
</gene>
<dbReference type="InterPro" id="IPR036390">
    <property type="entry name" value="WH_DNA-bd_sf"/>
</dbReference>
<dbReference type="Pfam" id="PF10400">
    <property type="entry name" value="Vir_act_alpha_C"/>
    <property type="match status" value="1"/>
</dbReference>
<dbReference type="PANTHER" id="PTHR43252">
    <property type="entry name" value="TRANSCRIPTIONAL REGULATOR YQJI"/>
    <property type="match status" value="1"/>
</dbReference>
<organism evidence="3 4">
    <name type="scientific">SAR86 cluster bacterium</name>
    <dbReference type="NCBI Taxonomy" id="2030880"/>
    <lineage>
        <taxon>Bacteria</taxon>
        <taxon>Pseudomonadati</taxon>
        <taxon>Pseudomonadota</taxon>
        <taxon>Gammaproteobacteria</taxon>
        <taxon>SAR86 cluster</taxon>
    </lineage>
</organism>
<sequence length="188" mass="21555">MSLKHILLGMLANPASGYDLKKDFEYSLSNFWNAELAQIYPTLGKLEQDGLISSKVQPSSQGPNRKVYKRLKAGQNELTNWLKQGPIIPKMRIGYAAQFSFLQELNYEERLEFVYALQRDTKKRLAVLQKFVELYPLPGAEKQSEHFSTKQEKEAYALQALVIHHGLLRLQALLDWCDLAIAQMKAIK</sequence>
<reference evidence="4" key="1">
    <citation type="submission" date="2017-08" db="EMBL/GenBank/DDBJ databases">
        <title>A dynamic microbial community with high functional redundancy inhabits the cold, oxic subseafloor aquifer.</title>
        <authorList>
            <person name="Tully B.J."/>
            <person name="Wheat C.G."/>
            <person name="Glazer B.T."/>
            <person name="Huber J.A."/>
        </authorList>
    </citation>
    <scope>NUCLEOTIDE SEQUENCE [LARGE SCALE GENOMIC DNA]</scope>
</reference>
<dbReference type="InterPro" id="IPR018309">
    <property type="entry name" value="Tscrpt_reg_PadR_C"/>
</dbReference>
<evidence type="ECO:0000313" key="4">
    <source>
        <dbReference type="Proteomes" id="UP000228987"/>
    </source>
</evidence>
<comment type="caution">
    <text evidence="3">The sequence shown here is derived from an EMBL/GenBank/DDBJ whole genome shotgun (WGS) entry which is preliminary data.</text>
</comment>
<dbReference type="EMBL" id="NVWI01000013">
    <property type="protein sequence ID" value="PCJ39661.1"/>
    <property type="molecule type" value="Genomic_DNA"/>
</dbReference>
<accession>A0A2A5C850</accession>
<dbReference type="InterPro" id="IPR005149">
    <property type="entry name" value="Tscrpt_reg_PadR_N"/>
</dbReference>
<feature type="domain" description="Transcription regulator PadR N-terminal" evidence="1">
    <location>
        <begin position="9"/>
        <end position="79"/>
    </location>
</feature>
<dbReference type="Pfam" id="PF03551">
    <property type="entry name" value="PadR"/>
    <property type="match status" value="1"/>
</dbReference>
<evidence type="ECO:0008006" key="5">
    <source>
        <dbReference type="Google" id="ProtNLM"/>
    </source>
</evidence>
<name>A0A2A5C850_9GAMM</name>
<dbReference type="InterPro" id="IPR036388">
    <property type="entry name" value="WH-like_DNA-bd_sf"/>
</dbReference>
<evidence type="ECO:0000313" key="3">
    <source>
        <dbReference type="EMBL" id="PCJ39661.1"/>
    </source>
</evidence>
<evidence type="ECO:0000259" key="2">
    <source>
        <dbReference type="Pfam" id="PF10400"/>
    </source>
</evidence>
<feature type="domain" description="Transcription regulator PadR C-terminal" evidence="2">
    <location>
        <begin position="100"/>
        <end position="184"/>
    </location>
</feature>
<dbReference type="PANTHER" id="PTHR43252:SF6">
    <property type="entry name" value="NEGATIVE TRANSCRIPTION REGULATOR PADR"/>
    <property type="match status" value="1"/>
</dbReference>
<dbReference type="SUPFAM" id="SSF46785">
    <property type="entry name" value="Winged helix' DNA-binding domain"/>
    <property type="match status" value="1"/>
</dbReference>
<evidence type="ECO:0000259" key="1">
    <source>
        <dbReference type="Pfam" id="PF03551"/>
    </source>
</evidence>